<dbReference type="InterPro" id="IPR017926">
    <property type="entry name" value="GATASE"/>
</dbReference>
<dbReference type="InterPro" id="IPR011060">
    <property type="entry name" value="RibuloseP-bd_barrel"/>
</dbReference>
<feature type="region of interest" description="PRFAR binding" evidence="10">
    <location>
        <begin position="628"/>
        <end position="629"/>
    </location>
</feature>
<dbReference type="PANTHER" id="PTHR21235:SF2">
    <property type="entry name" value="IMIDAZOLE GLYCEROL PHOSPHATE SYNTHASE HISHF"/>
    <property type="match status" value="1"/>
</dbReference>
<feature type="region of interest" description="PRFAR binding" evidence="10">
    <location>
        <begin position="465"/>
        <end position="466"/>
    </location>
</feature>
<feature type="active site" description="For GATase activity" evidence="9">
    <location>
        <position position="287"/>
    </location>
</feature>
<organism evidence="13 14">
    <name type="scientific">Tricholomella constricta</name>
    <dbReference type="NCBI Taxonomy" id="117010"/>
    <lineage>
        <taxon>Eukaryota</taxon>
        <taxon>Fungi</taxon>
        <taxon>Dikarya</taxon>
        <taxon>Basidiomycota</taxon>
        <taxon>Agaricomycotina</taxon>
        <taxon>Agaricomycetes</taxon>
        <taxon>Agaricomycetidae</taxon>
        <taxon>Agaricales</taxon>
        <taxon>Tricholomatineae</taxon>
        <taxon>Lyophyllaceae</taxon>
        <taxon>Tricholomella</taxon>
    </lineage>
</organism>
<dbReference type="Gene3D" id="3.40.50.880">
    <property type="match status" value="1"/>
</dbReference>
<feature type="binding site" evidence="10">
    <location>
        <position position="433"/>
    </location>
    <ligand>
        <name>substrate</name>
    </ligand>
</feature>
<sequence length="654" mass="70359">MEAKGSKGSDGLLGDVFEDKETDATVLYGLEEAGRDFLDRATAKNVLLDGKIGGSRGGTDGETIGGHLSFTKAISRRSFCSRVKSTPLKIPITRPASSSSSTMGVYILDYGAGNVQSLANSLTNLGHSFTWISHPDDFANATILIFPGVGAFGTAIQYLQSRALLDPLRQYINSGRPYFGICIGMQILFESSTESSEQGLGLIPCPIERFDSTDKSVPHIGWNSADFLQDDPVDSSSYHYYVHSYCAKYNPEKYPDATQWVHSTTQYGQELFVSSVRKGNVFATQFHPEKSGKAGLALLDAWLRKPMSALTSAPRTPPKLKSKHSLTKRIVACMDVRANDQGDLVVTKGDQYDVREKADLTSSSAVITQTAGAVRNLGKPVALAARYYALGADELCLLNITSFRHSPLQDQPMLAVVRAAAECVFVPLTIGGGIKDSVDPDGTKRSALEVAGAYFRAGADKVSIGSEAVYAVEHLRASGKGDGTSAIETIAHAYGRQAVVVSVDPRRVYVDPTTYDGPYKDELVMGQPSGTENERGKAWWYQCTVSGGREARQLSVVELARGVETLGAGEILLNSIDRDGTGLGFDLDLINLVKKQVHIPVVASSGAGSKEHFVQVFENTAAEAALAAGIFHREEVQIVQVKEALQTSGINVRL</sequence>
<name>A0A8H5HL54_9AGAR</name>
<evidence type="ECO:0000259" key="12">
    <source>
        <dbReference type="Pfam" id="PF00117"/>
    </source>
</evidence>
<evidence type="ECO:0000256" key="7">
    <source>
        <dbReference type="ARBA" id="ARBA00047838"/>
    </source>
</evidence>
<evidence type="ECO:0000256" key="10">
    <source>
        <dbReference type="PIRSR" id="PIRSR036936-2"/>
    </source>
</evidence>
<feature type="active site" evidence="9">
    <location>
        <position position="335"/>
    </location>
</feature>
<feature type="region of interest" description="PRFAR binding" evidence="10">
    <location>
        <begin position="502"/>
        <end position="504"/>
    </location>
</feature>
<dbReference type="PANTHER" id="PTHR21235">
    <property type="entry name" value="IMIDAZOLE GLYCEROL PHOSPHATE SYNTHASE SUBUNIT HISF/H IGP SYNTHASE SUBUNIT HISF/H"/>
    <property type="match status" value="1"/>
</dbReference>
<feature type="domain" description="Glutamine amidotransferase" evidence="12">
    <location>
        <begin position="107"/>
        <end position="294"/>
    </location>
</feature>
<dbReference type="GO" id="GO:0004359">
    <property type="term" value="F:glutaminase activity"/>
    <property type="evidence" value="ECO:0007669"/>
    <property type="project" value="UniProtKB-EC"/>
</dbReference>
<feature type="binding site" description="covalent" evidence="10">
    <location>
        <position position="182"/>
    </location>
    <ligand>
        <name>L-glutamine</name>
        <dbReference type="ChEBI" id="CHEBI:58359"/>
    </ligand>
</feature>
<evidence type="ECO:0000313" key="14">
    <source>
        <dbReference type="Proteomes" id="UP000565441"/>
    </source>
</evidence>
<evidence type="ECO:0000256" key="9">
    <source>
        <dbReference type="PIRSR" id="PIRSR036936-1"/>
    </source>
</evidence>
<feature type="active site" evidence="9">
    <location>
        <position position="504"/>
    </location>
</feature>
<comment type="similarity">
    <text evidence="11">Belongs to the HisA/HisF family.</text>
</comment>
<dbReference type="UniPathway" id="UPA00031">
    <property type="reaction ID" value="UER00010"/>
</dbReference>
<dbReference type="HAMAP" id="MF_00278">
    <property type="entry name" value="HisH"/>
    <property type="match status" value="1"/>
</dbReference>
<evidence type="ECO:0000256" key="2">
    <source>
        <dbReference type="ARBA" id="ARBA00022605"/>
    </source>
</evidence>
<comment type="caution">
    <text evidence="13">The sequence shown here is derived from an EMBL/GenBank/DDBJ whole genome shotgun (WGS) entry which is preliminary data.</text>
</comment>
<keyword evidence="2 11" id="KW-0028">Amino-acid biosynthesis</keyword>
<comment type="catalytic activity">
    <reaction evidence="7">
        <text>5-[(5-phospho-1-deoxy-D-ribulos-1-ylimino)methylamino]-1-(5-phospho-beta-D-ribosyl)imidazole-4-carboxamide + L-glutamine = D-erythro-1-(imidazol-4-yl)glycerol 3-phosphate + 5-amino-1-(5-phospho-beta-D-ribosyl)imidazole-4-carboxamide + L-glutamate + H(+)</text>
        <dbReference type="Rhea" id="RHEA:24793"/>
        <dbReference type="ChEBI" id="CHEBI:15378"/>
        <dbReference type="ChEBI" id="CHEBI:29985"/>
        <dbReference type="ChEBI" id="CHEBI:58278"/>
        <dbReference type="ChEBI" id="CHEBI:58359"/>
        <dbReference type="ChEBI" id="CHEBI:58475"/>
        <dbReference type="ChEBI" id="CHEBI:58525"/>
        <dbReference type="EC" id="4.3.2.10"/>
    </reaction>
</comment>
<dbReference type="CDD" id="cd04731">
    <property type="entry name" value="HisF"/>
    <property type="match status" value="1"/>
</dbReference>
<dbReference type="InterPro" id="IPR010139">
    <property type="entry name" value="Imidazole-glycPsynth_HisH"/>
</dbReference>
<dbReference type="SUPFAM" id="SSF52317">
    <property type="entry name" value="Class I glutamine amidotransferase-like"/>
    <property type="match status" value="1"/>
</dbReference>
<reference evidence="13 14" key="1">
    <citation type="journal article" date="2020" name="ISME J.">
        <title>Uncovering the hidden diversity of litter-decomposition mechanisms in mushroom-forming fungi.</title>
        <authorList>
            <person name="Floudas D."/>
            <person name="Bentzer J."/>
            <person name="Ahren D."/>
            <person name="Johansson T."/>
            <person name="Persson P."/>
            <person name="Tunlid A."/>
        </authorList>
    </citation>
    <scope>NUCLEOTIDE SEQUENCE [LARGE SCALE GENOMIC DNA]</scope>
    <source>
        <strain evidence="13 14">CBS 661.87</strain>
    </source>
</reference>
<evidence type="ECO:0000256" key="11">
    <source>
        <dbReference type="RuleBase" id="RU003657"/>
    </source>
</evidence>
<dbReference type="PIRSF" id="PIRSF036936">
    <property type="entry name" value="IGPS_HisHF"/>
    <property type="match status" value="1"/>
</dbReference>
<dbReference type="AlphaFoldDB" id="A0A8H5HL54"/>
<evidence type="ECO:0000256" key="5">
    <source>
        <dbReference type="ARBA" id="ARBA00023102"/>
    </source>
</evidence>
<dbReference type="InterPro" id="IPR029062">
    <property type="entry name" value="Class_I_gatase-like"/>
</dbReference>
<gene>
    <name evidence="13" type="ORF">D9615_001467</name>
</gene>
<keyword evidence="5 11" id="KW-0368">Histidine biosynthesis</keyword>
<dbReference type="NCBIfam" id="TIGR01855">
    <property type="entry name" value="IMP_synth_hisH"/>
    <property type="match status" value="1"/>
</dbReference>
<dbReference type="PROSITE" id="PS51273">
    <property type="entry name" value="GATASE_TYPE_1"/>
    <property type="match status" value="1"/>
</dbReference>
<dbReference type="PROSITE" id="PS51274">
    <property type="entry name" value="GATASE_COBBQ"/>
    <property type="match status" value="1"/>
</dbReference>
<keyword evidence="3" id="KW-0378">Hydrolase</keyword>
<dbReference type="Gene3D" id="3.20.20.70">
    <property type="entry name" value="Aldolase class I"/>
    <property type="match status" value="1"/>
</dbReference>
<dbReference type="InterPro" id="IPR050064">
    <property type="entry name" value="IGPS_HisA/HisF"/>
</dbReference>
<keyword evidence="4" id="KW-0315">Glutamine amidotransferase</keyword>
<accession>A0A8H5HL54</accession>
<evidence type="ECO:0000313" key="13">
    <source>
        <dbReference type="EMBL" id="KAF5385174.1"/>
    </source>
</evidence>
<dbReference type="InterPro" id="IPR013785">
    <property type="entry name" value="Aldolase_TIM"/>
</dbReference>
<protein>
    <recommendedName>
        <fullName evidence="12">Glutamine amidotransferase domain-containing protein</fullName>
    </recommendedName>
</protein>
<feature type="active site" description="For GATase activity" evidence="9">
    <location>
        <position position="289"/>
    </location>
</feature>
<keyword evidence="6" id="KW-0456">Lyase</keyword>
<feature type="region of interest" description="PRFAR binding" evidence="10">
    <location>
        <begin position="579"/>
        <end position="580"/>
    </location>
</feature>
<dbReference type="GO" id="GO:0000105">
    <property type="term" value="P:L-histidine biosynthetic process"/>
    <property type="evidence" value="ECO:0007669"/>
    <property type="project" value="UniProtKB-UniPathway"/>
</dbReference>
<evidence type="ECO:0000256" key="1">
    <source>
        <dbReference type="ARBA" id="ARBA00005091"/>
    </source>
</evidence>
<dbReference type="OrthoDB" id="10254903at2759"/>
<evidence type="ECO:0000256" key="8">
    <source>
        <dbReference type="ARBA" id="ARBA00049534"/>
    </source>
</evidence>
<dbReference type="InterPro" id="IPR014640">
    <property type="entry name" value="IGPS_HisHF"/>
</dbReference>
<dbReference type="InterPro" id="IPR004651">
    <property type="entry name" value="HisF"/>
</dbReference>
<dbReference type="CDD" id="cd01748">
    <property type="entry name" value="GATase1_IGP_Synthase"/>
    <property type="match status" value="1"/>
</dbReference>
<feature type="active site" description="For GATase activity" evidence="9">
    <location>
        <position position="182"/>
    </location>
</feature>
<dbReference type="Proteomes" id="UP000565441">
    <property type="component" value="Unassembled WGS sequence"/>
</dbReference>
<comment type="catalytic activity">
    <reaction evidence="8">
        <text>L-glutamine + H2O = L-glutamate + NH4(+)</text>
        <dbReference type="Rhea" id="RHEA:15889"/>
        <dbReference type="ChEBI" id="CHEBI:15377"/>
        <dbReference type="ChEBI" id="CHEBI:28938"/>
        <dbReference type="ChEBI" id="CHEBI:29985"/>
        <dbReference type="ChEBI" id="CHEBI:58359"/>
        <dbReference type="EC" id="3.5.1.2"/>
    </reaction>
</comment>
<dbReference type="GO" id="GO:0000107">
    <property type="term" value="F:imidazoleglycerol-phosphate synthase activity"/>
    <property type="evidence" value="ECO:0007669"/>
    <property type="project" value="InterPro"/>
</dbReference>
<keyword evidence="14" id="KW-1185">Reference proteome</keyword>
<dbReference type="InterPro" id="IPR006062">
    <property type="entry name" value="His_biosynth"/>
</dbReference>
<dbReference type="EMBL" id="JAACJP010000004">
    <property type="protein sequence ID" value="KAF5385174.1"/>
    <property type="molecule type" value="Genomic_DNA"/>
</dbReference>
<evidence type="ECO:0000256" key="4">
    <source>
        <dbReference type="ARBA" id="ARBA00022962"/>
    </source>
</evidence>
<dbReference type="Pfam" id="PF00977">
    <property type="entry name" value="His_biosynth"/>
    <property type="match status" value="1"/>
</dbReference>
<evidence type="ECO:0000256" key="6">
    <source>
        <dbReference type="ARBA" id="ARBA00023239"/>
    </source>
</evidence>
<comment type="pathway">
    <text evidence="1">Amino-acid biosynthesis; L-histidine biosynthesis; L-histidine from 5-phospho-alpha-D-ribose 1-diphosphate: step 5/9.</text>
</comment>
<dbReference type="GO" id="GO:0016829">
    <property type="term" value="F:lyase activity"/>
    <property type="evidence" value="ECO:0007669"/>
    <property type="project" value="UniProtKB-KW"/>
</dbReference>
<dbReference type="SUPFAM" id="SSF51366">
    <property type="entry name" value="Ribulose-phoshate binding barrel"/>
    <property type="match status" value="1"/>
</dbReference>
<proteinExistence type="inferred from homology"/>
<feature type="region of interest" description="PRFAR binding" evidence="10">
    <location>
        <begin position="605"/>
        <end position="606"/>
    </location>
</feature>
<feature type="binding site" evidence="10">
    <location>
        <position position="574"/>
    </location>
    <ligand>
        <name>substrate</name>
    </ligand>
</feature>
<evidence type="ECO:0000256" key="3">
    <source>
        <dbReference type="ARBA" id="ARBA00022801"/>
    </source>
</evidence>
<dbReference type="Pfam" id="PF00117">
    <property type="entry name" value="GATase"/>
    <property type="match status" value="1"/>
</dbReference>